<dbReference type="InterPro" id="IPR050180">
    <property type="entry name" value="RNR_Ribonuclease"/>
</dbReference>
<dbReference type="SUPFAM" id="SSF50249">
    <property type="entry name" value="Nucleic acid-binding proteins"/>
    <property type="match status" value="1"/>
</dbReference>
<proteinExistence type="predicted"/>
<dbReference type="GO" id="GO:0003723">
    <property type="term" value="F:RNA binding"/>
    <property type="evidence" value="ECO:0007669"/>
    <property type="project" value="InterPro"/>
</dbReference>
<dbReference type="SMART" id="SM00955">
    <property type="entry name" value="RNB"/>
    <property type="match status" value="1"/>
</dbReference>
<dbReference type="GO" id="GO:0004540">
    <property type="term" value="F:RNA nuclease activity"/>
    <property type="evidence" value="ECO:0007669"/>
    <property type="project" value="InterPro"/>
</dbReference>
<dbReference type="AlphaFoldDB" id="A0A839QQX6"/>
<sequence length="494" mass="53644">MTNRTVRLSAHGVAADEIRAAIDVLVAATEVPVEFPPAVLEAAERAAGSWQNGEVEREDLRDIPFVTLDPASSTDLDQALHIDPDGDGFRVRYAIADVPAFVHLGDVIDQEARRRGATVYLPGRRVPLHPEVLSEGAASLLPDQDAPAFVWDMRLDAAGAVTACSLTRAVVRSREKLAYDAVQHDLDAGQGHPMMLLLQQVGDLRIEQEKLREGASLNTPEQEVEENEDGSVRLAWRTPQPIEDSNAQISLMTGMAAAQMMIDAGVGILRTMPAPTDEARTRFRLQAEALGITWADGQPYGQFLRTLDWRNPQHLALLNHAGVLFRGAGYLPLGAPPADDDADEAPSLEQAAIGAPYAHVTAPLRRLVDRFGLLVCWMISTDRAIPAELRAALGELPEIMKSTGSVAGKLEREAVDLVEVLSLKPFVGQEFTGTVIKRSDGEKPRVEVQLVEPPVTTWVAADADLGTHVRLRLERIAEPEKDGAIPTAEFSLLT</sequence>
<dbReference type="GO" id="GO:0006402">
    <property type="term" value="P:mRNA catabolic process"/>
    <property type="evidence" value="ECO:0007669"/>
    <property type="project" value="TreeGrafter"/>
</dbReference>
<comment type="caution">
    <text evidence="2">The sequence shown here is derived from an EMBL/GenBank/DDBJ whole genome shotgun (WGS) entry which is preliminary data.</text>
</comment>
<evidence type="ECO:0000313" key="2">
    <source>
        <dbReference type="EMBL" id="MBB3022412.1"/>
    </source>
</evidence>
<dbReference type="InterPro" id="IPR001900">
    <property type="entry name" value="RNase_II/R"/>
</dbReference>
<evidence type="ECO:0000313" key="3">
    <source>
        <dbReference type="Proteomes" id="UP000568050"/>
    </source>
</evidence>
<accession>A0A839QQX6</accession>
<evidence type="ECO:0000259" key="1">
    <source>
        <dbReference type="SMART" id="SM00955"/>
    </source>
</evidence>
<keyword evidence="3" id="KW-1185">Reference proteome</keyword>
<dbReference type="Pfam" id="PF18614">
    <property type="entry name" value="RNase_II_C_S1"/>
    <property type="match status" value="1"/>
</dbReference>
<dbReference type="Pfam" id="PF00773">
    <property type="entry name" value="RNB"/>
    <property type="match status" value="1"/>
</dbReference>
<dbReference type="EMBL" id="JACHWP010000001">
    <property type="protein sequence ID" value="MBB3022412.1"/>
    <property type="molecule type" value="Genomic_DNA"/>
</dbReference>
<dbReference type="RefSeq" id="WP_183374437.1">
    <property type="nucleotide sequence ID" value="NZ_CBCSFZ010000041.1"/>
</dbReference>
<feature type="domain" description="RNB" evidence="1">
    <location>
        <begin position="57"/>
        <end position="382"/>
    </location>
</feature>
<organism evidence="2 3">
    <name type="scientific">Helcobacillus massiliensis</name>
    <dbReference type="NCBI Taxonomy" id="521392"/>
    <lineage>
        <taxon>Bacteria</taxon>
        <taxon>Bacillati</taxon>
        <taxon>Actinomycetota</taxon>
        <taxon>Actinomycetes</taxon>
        <taxon>Micrococcales</taxon>
        <taxon>Dermabacteraceae</taxon>
        <taxon>Helcobacillus</taxon>
    </lineage>
</organism>
<dbReference type="PANTHER" id="PTHR23355:SF9">
    <property type="entry name" value="DIS3-LIKE EXONUCLEASE 2"/>
    <property type="match status" value="1"/>
</dbReference>
<gene>
    <name evidence="2" type="ORF">FHX50_000660</name>
</gene>
<name>A0A839QQX6_9MICO</name>
<reference evidence="2 3" key="1">
    <citation type="submission" date="2020-08" db="EMBL/GenBank/DDBJ databases">
        <title>Sequencing the genomes of 1000 actinobacteria strains.</title>
        <authorList>
            <person name="Klenk H.-P."/>
        </authorList>
    </citation>
    <scope>NUCLEOTIDE SEQUENCE [LARGE SCALE GENOMIC DNA]</scope>
    <source>
        <strain evidence="2 3">DSM 23040</strain>
    </source>
</reference>
<dbReference type="PANTHER" id="PTHR23355">
    <property type="entry name" value="RIBONUCLEASE"/>
    <property type="match status" value="1"/>
</dbReference>
<dbReference type="InterPro" id="IPR012340">
    <property type="entry name" value="NA-bd_OB-fold"/>
</dbReference>
<protein>
    <submittedName>
        <fullName evidence="2">Exoribonuclease R</fullName>
    </submittedName>
</protein>
<dbReference type="Proteomes" id="UP000568050">
    <property type="component" value="Unassembled WGS sequence"/>
</dbReference>
<dbReference type="InterPro" id="IPR040596">
    <property type="entry name" value="RNase_II_C_S1"/>
</dbReference>
<dbReference type="GO" id="GO:0005829">
    <property type="term" value="C:cytosol"/>
    <property type="evidence" value="ECO:0007669"/>
    <property type="project" value="TreeGrafter"/>
</dbReference>